<dbReference type="PANTHER" id="PTHR45912">
    <property type="entry name" value="CILIA- AND FLAGELLA-ASSOCIATED PROTEIN 47"/>
    <property type="match status" value="1"/>
</dbReference>
<sequence length="105" mass="12142">MTPNILQVVNAMRYIGIDYDIQAIDITDPNPVSLLMLCVYLCQKLPMYLPKITVTLSGALHQTVQRQIYTQVLQQMYEAYSTDARELFNRCTRVIQQMYMSSKVS</sequence>
<dbReference type="AlphaFoldDB" id="A0A7J7JQ45"/>
<dbReference type="PANTHER" id="PTHR45912:SF3">
    <property type="entry name" value="CILIA- AND FLAGELLA-ASSOCIATED PROTEIN 47"/>
    <property type="match status" value="1"/>
</dbReference>
<dbReference type="GO" id="GO:0060271">
    <property type="term" value="P:cilium assembly"/>
    <property type="evidence" value="ECO:0007669"/>
    <property type="project" value="TreeGrafter"/>
</dbReference>
<dbReference type="Proteomes" id="UP000593567">
    <property type="component" value="Unassembled WGS sequence"/>
</dbReference>
<gene>
    <name evidence="1" type="ORF">EB796_013596</name>
</gene>
<accession>A0A7J7JQ45</accession>
<dbReference type="GO" id="GO:0005929">
    <property type="term" value="C:cilium"/>
    <property type="evidence" value="ECO:0007669"/>
    <property type="project" value="TreeGrafter"/>
</dbReference>
<keyword evidence="2" id="KW-1185">Reference proteome</keyword>
<name>A0A7J7JQ45_BUGNE</name>
<proteinExistence type="predicted"/>
<organism evidence="1 2">
    <name type="scientific">Bugula neritina</name>
    <name type="common">Brown bryozoan</name>
    <name type="synonym">Sertularia neritina</name>
    <dbReference type="NCBI Taxonomy" id="10212"/>
    <lineage>
        <taxon>Eukaryota</taxon>
        <taxon>Metazoa</taxon>
        <taxon>Spiralia</taxon>
        <taxon>Lophotrochozoa</taxon>
        <taxon>Bryozoa</taxon>
        <taxon>Gymnolaemata</taxon>
        <taxon>Cheilostomatida</taxon>
        <taxon>Flustrina</taxon>
        <taxon>Buguloidea</taxon>
        <taxon>Bugulidae</taxon>
        <taxon>Bugula</taxon>
    </lineage>
</organism>
<evidence type="ECO:0000313" key="2">
    <source>
        <dbReference type="Proteomes" id="UP000593567"/>
    </source>
</evidence>
<protein>
    <submittedName>
        <fullName evidence="1">CHDC2</fullName>
    </submittedName>
</protein>
<dbReference type="EMBL" id="VXIV02001991">
    <property type="protein sequence ID" value="KAF6028085.1"/>
    <property type="molecule type" value="Genomic_DNA"/>
</dbReference>
<comment type="caution">
    <text evidence="1">The sequence shown here is derived from an EMBL/GenBank/DDBJ whole genome shotgun (WGS) entry which is preliminary data.</text>
</comment>
<dbReference type="OrthoDB" id="10060824at2759"/>
<evidence type="ECO:0000313" key="1">
    <source>
        <dbReference type="EMBL" id="KAF6028085.1"/>
    </source>
</evidence>
<reference evidence="1" key="1">
    <citation type="submission" date="2020-06" db="EMBL/GenBank/DDBJ databases">
        <title>Draft genome of Bugula neritina, a colonial animal packing powerful symbionts and potential medicines.</title>
        <authorList>
            <person name="Rayko M."/>
        </authorList>
    </citation>
    <scope>NUCLEOTIDE SEQUENCE [LARGE SCALE GENOMIC DNA]</scope>
    <source>
        <strain evidence="1">Kwan_BN1</strain>
    </source>
</reference>